<dbReference type="RefSeq" id="WP_138108819.1">
    <property type="nucleotide sequence ID" value="NZ_VBUC01000012.1"/>
</dbReference>
<evidence type="ECO:0000313" key="2">
    <source>
        <dbReference type="EMBL" id="TLS98951.1"/>
    </source>
</evidence>
<comment type="caution">
    <text evidence="2">The sequence shown here is derived from an EMBL/GenBank/DDBJ whole genome shotgun (WGS) entry which is preliminary data.</text>
</comment>
<keyword evidence="1" id="KW-1133">Transmembrane helix</keyword>
<proteinExistence type="predicted"/>
<dbReference type="Proteomes" id="UP000305417">
    <property type="component" value="Unassembled WGS sequence"/>
</dbReference>
<evidence type="ECO:0000313" key="3">
    <source>
        <dbReference type="Proteomes" id="UP000305417"/>
    </source>
</evidence>
<evidence type="ECO:0000256" key="1">
    <source>
        <dbReference type="SAM" id="Phobius"/>
    </source>
</evidence>
<organism evidence="2 3">
    <name type="scientific">Aliarcobacter cibarius</name>
    <dbReference type="NCBI Taxonomy" id="255507"/>
    <lineage>
        <taxon>Bacteria</taxon>
        <taxon>Pseudomonadati</taxon>
        <taxon>Campylobacterota</taxon>
        <taxon>Epsilonproteobacteria</taxon>
        <taxon>Campylobacterales</taxon>
        <taxon>Arcobacteraceae</taxon>
        <taxon>Aliarcobacter</taxon>
    </lineage>
</organism>
<protein>
    <submittedName>
        <fullName evidence="2">Uncharacterized protein</fullName>
    </submittedName>
</protein>
<keyword evidence="1" id="KW-0472">Membrane</keyword>
<keyword evidence="3" id="KW-1185">Reference proteome</keyword>
<accession>A0ABY2V4J2</accession>
<reference evidence="2 3" key="1">
    <citation type="submission" date="2019-05" db="EMBL/GenBank/DDBJ databases">
        <title>Arcobacter cibarius and Arcobacter thereius providing challenges in identification an antibiotic susceptibility and Quinolone resistance.</title>
        <authorList>
            <person name="Busch A."/>
            <person name="Hanel I."/>
            <person name="Hotzel H."/>
            <person name="Tomaso H."/>
        </authorList>
    </citation>
    <scope>NUCLEOTIDE SEQUENCE [LARGE SCALE GENOMIC DNA]</scope>
    <source>
        <strain evidence="2 3">16CS0831-2</strain>
    </source>
</reference>
<keyword evidence="1" id="KW-0812">Transmembrane</keyword>
<name>A0ABY2V4J2_9BACT</name>
<feature type="transmembrane region" description="Helical" evidence="1">
    <location>
        <begin position="14"/>
        <end position="33"/>
    </location>
</feature>
<feature type="transmembrane region" description="Helical" evidence="1">
    <location>
        <begin position="45"/>
        <end position="71"/>
    </location>
</feature>
<gene>
    <name evidence="2" type="ORF">FE247_06450</name>
</gene>
<sequence>MVIERFSQNLMNSGLFKTYIATGFFATLLFFLFNSELFTPIEMLVGIIFITLLLKGLSNIMISLIISLFSLENKRKEFDLKYNEDKINAMLNELVVKDIIDSNSKDSKQQ</sequence>
<dbReference type="EMBL" id="VBUC01000012">
    <property type="protein sequence ID" value="TLS98951.1"/>
    <property type="molecule type" value="Genomic_DNA"/>
</dbReference>